<accession>B3M3I1</accession>
<dbReference type="GO" id="GO:0005615">
    <property type="term" value="C:extracellular space"/>
    <property type="evidence" value="ECO:0007669"/>
    <property type="project" value="UniProtKB-ARBA"/>
</dbReference>
<dbReference type="PANTHER" id="PTHR11511">
    <property type="entry name" value="LARVAL STORAGE PROTEIN/PHENOLOXIDASE"/>
    <property type="match status" value="1"/>
</dbReference>
<dbReference type="InterPro" id="IPR037020">
    <property type="entry name" value="Hemocyanin_C_sf"/>
</dbReference>
<name>B3M3I1_DROAN</name>
<evidence type="ECO:0000259" key="1">
    <source>
        <dbReference type="Pfam" id="PF03722"/>
    </source>
</evidence>
<dbReference type="InParanoid" id="B3M3I1"/>
<keyword evidence="4" id="KW-1185">Reference proteome</keyword>
<dbReference type="InterPro" id="IPR005203">
    <property type="entry name" value="Hemocyanin_C"/>
</dbReference>
<protein>
    <submittedName>
        <fullName evidence="3">Uncharacterized protein</fullName>
    </submittedName>
</protein>
<dbReference type="PANTHER" id="PTHR11511:SF5">
    <property type="entry name" value="FAT-BODY PROTEIN 1-RELATED"/>
    <property type="match status" value="1"/>
</dbReference>
<dbReference type="InterPro" id="IPR014756">
    <property type="entry name" value="Ig_E-set"/>
</dbReference>
<dbReference type="Gene3D" id="2.60.40.1520">
    <property type="entry name" value="Hemocyanin, C-terminal domain"/>
    <property type="match status" value="1"/>
</dbReference>
<dbReference type="EMBL" id="CH902618">
    <property type="protein sequence ID" value="EDV39242.2"/>
    <property type="molecule type" value="Genomic_DNA"/>
</dbReference>
<dbReference type="Pfam" id="PF03722">
    <property type="entry name" value="Hemocyanin_N"/>
    <property type="match status" value="1"/>
</dbReference>
<evidence type="ECO:0000313" key="3">
    <source>
        <dbReference type="EMBL" id="EDV39242.2"/>
    </source>
</evidence>
<dbReference type="SUPFAM" id="SSF48050">
    <property type="entry name" value="Hemocyanin, N-terminal domain"/>
    <property type="match status" value="1"/>
</dbReference>
<dbReference type="Pfam" id="PF03723">
    <property type="entry name" value="Hemocyanin_C"/>
    <property type="match status" value="1"/>
</dbReference>
<dbReference type="AlphaFoldDB" id="B3M3I1"/>
<dbReference type="SUPFAM" id="SSF81296">
    <property type="entry name" value="E set domains"/>
    <property type="match status" value="1"/>
</dbReference>
<dbReference type="InterPro" id="IPR036697">
    <property type="entry name" value="Hemocyanin_N_sf"/>
</dbReference>
<dbReference type="STRING" id="7217.B3M3I1"/>
<dbReference type="HOGENOM" id="CLU_467920_0_0_1"/>
<evidence type="ECO:0000313" key="4">
    <source>
        <dbReference type="Proteomes" id="UP000007801"/>
    </source>
</evidence>
<proteinExistence type="predicted"/>
<dbReference type="InterPro" id="IPR013788">
    <property type="entry name" value="Hemocyanin/hexamerin"/>
</dbReference>
<organism evidence="3 4">
    <name type="scientific">Drosophila ananassae</name>
    <name type="common">Fruit fly</name>
    <dbReference type="NCBI Taxonomy" id="7217"/>
    <lineage>
        <taxon>Eukaryota</taxon>
        <taxon>Metazoa</taxon>
        <taxon>Ecdysozoa</taxon>
        <taxon>Arthropoda</taxon>
        <taxon>Hexapoda</taxon>
        <taxon>Insecta</taxon>
        <taxon>Pterygota</taxon>
        <taxon>Neoptera</taxon>
        <taxon>Endopterygota</taxon>
        <taxon>Diptera</taxon>
        <taxon>Brachycera</taxon>
        <taxon>Muscomorpha</taxon>
        <taxon>Ephydroidea</taxon>
        <taxon>Drosophilidae</taxon>
        <taxon>Drosophila</taxon>
        <taxon>Sophophora</taxon>
    </lineage>
</organism>
<dbReference type="InterPro" id="IPR005204">
    <property type="entry name" value="Hemocyanin_N"/>
</dbReference>
<dbReference type="GO" id="GO:0045735">
    <property type="term" value="F:nutrient reservoir activity"/>
    <property type="evidence" value="ECO:0007669"/>
    <property type="project" value="UniProtKB-ARBA"/>
</dbReference>
<dbReference type="OrthoDB" id="7419495at2759"/>
<dbReference type="Proteomes" id="UP000007801">
    <property type="component" value="Unassembled WGS sequence"/>
</dbReference>
<dbReference type="KEGG" id="dan:6507226"/>
<feature type="domain" description="Hemocyanin N-terminal" evidence="1">
    <location>
        <begin position="1"/>
        <end position="121"/>
    </location>
</feature>
<dbReference type="GO" id="GO:0097009">
    <property type="term" value="P:energy homeostasis"/>
    <property type="evidence" value="ECO:0007669"/>
    <property type="project" value="UniProtKB-ARBA"/>
</dbReference>
<evidence type="ECO:0000259" key="2">
    <source>
        <dbReference type="Pfam" id="PF03723"/>
    </source>
</evidence>
<dbReference type="GeneID" id="6507226"/>
<gene>
    <name evidence="3" type="primary">Dana\GF24595</name>
    <name evidence="3" type="synonym">dana_GLEANR_9305</name>
    <name evidence="3" type="ORF">GF24595</name>
</gene>
<sequence>MRQRFLLNLLLQVHKPLLHEELIEMGSQLNEDPREYEEGSWPKVKEFLESVHGNKIPRPFAIFSQLDEEMPQLLLGVYRFLSLAKDWSSFQRNACFARIHFHPVLFVNALQMAVSDRKDTQDLRLPAMFEVLPQLYFEREVILAAQEIAWHQLTPVRLVTPKRRWKDILLGPARISLPPNEEALSRDPLVIDNSRQVAHVSLDLELNSYWNSLINRLVLSTEEEKQRASDNIIIDGDRLVAFRGPQDEEDFRRTLVMETNPHFFYSLRQFMSALSLEDLVTGQKSMEIIDPPLVTTGGVPYKPTDLDIEAIERILDLTMQDLKNQIESAIKWNDNESENVIIANSIISNNYLHTCRQLGLAINGYRINEPSMLSLATANLRDPIYRSLLNRLNQLLVSHEENNMPSEKVYDSYPEITEVEVGYLSTFEETFDTDLINLIDQQLLQSRRNNLQFLRRRLVARQRRLNHDPFDIKLDIISPSAMTLHLVIYLTLPDESRESAFQLHSSLCSLKKGFNKIHLHFPMALKELSLSELYEAEYPKTQKNKERFPPHLQLPRGTTEGLPLQMIVELAGRTSMDDGKL</sequence>
<dbReference type="eggNOG" id="ENOG502QR98">
    <property type="taxonomic scope" value="Eukaryota"/>
</dbReference>
<feature type="domain" description="Hemocyanin C-terminal" evidence="2">
    <location>
        <begin position="415"/>
        <end position="568"/>
    </location>
</feature>
<reference evidence="3 4" key="1">
    <citation type="journal article" date="2007" name="Nature">
        <title>Evolution of genes and genomes on the Drosophila phylogeny.</title>
        <authorList>
            <consortium name="Drosophila 12 Genomes Consortium"/>
            <person name="Clark A.G."/>
            <person name="Eisen M.B."/>
            <person name="Smith D.R."/>
            <person name="Bergman C.M."/>
            <person name="Oliver B."/>
            <person name="Markow T.A."/>
            <person name="Kaufman T.C."/>
            <person name="Kellis M."/>
            <person name="Gelbart W."/>
            <person name="Iyer V.N."/>
            <person name="Pollard D.A."/>
            <person name="Sackton T.B."/>
            <person name="Larracuente A.M."/>
            <person name="Singh N.D."/>
            <person name="Abad J.P."/>
            <person name="Abt D.N."/>
            <person name="Adryan B."/>
            <person name="Aguade M."/>
            <person name="Akashi H."/>
            <person name="Anderson W.W."/>
            <person name="Aquadro C.F."/>
            <person name="Ardell D.H."/>
            <person name="Arguello R."/>
            <person name="Artieri C.G."/>
            <person name="Barbash D.A."/>
            <person name="Barker D."/>
            <person name="Barsanti P."/>
            <person name="Batterham P."/>
            <person name="Batzoglou S."/>
            <person name="Begun D."/>
            <person name="Bhutkar A."/>
            <person name="Blanco E."/>
            <person name="Bosak S.A."/>
            <person name="Bradley R.K."/>
            <person name="Brand A.D."/>
            <person name="Brent M.R."/>
            <person name="Brooks A.N."/>
            <person name="Brown R.H."/>
            <person name="Butlin R.K."/>
            <person name="Caggese C."/>
            <person name="Calvi B.R."/>
            <person name="Bernardo de Carvalho A."/>
            <person name="Caspi A."/>
            <person name="Castrezana S."/>
            <person name="Celniker S.E."/>
            <person name="Chang J.L."/>
            <person name="Chapple C."/>
            <person name="Chatterji S."/>
            <person name="Chinwalla A."/>
            <person name="Civetta A."/>
            <person name="Clifton S.W."/>
            <person name="Comeron J.M."/>
            <person name="Costello J.C."/>
            <person name="Coyne J.A."/>
            <person name="Daub J."/>
            <person name="David R.G."/>
            <person name="Delcher A.L."/>
            <person name="Delehaunty K."/>
            <person name="Do C.B."/>
            <person name="Ebling H."/>
            <person name="Edwards K."/>
            <person name="Eickbush T."/>
            <person name="Evans J.D."/>
            <person name="Filipski A."/>
            <person name="Findeiss S."/>
            <person name="Freyhult E."/>
            <person name="Fulton L."/>
            <person name="Fulton R."/>
            <person name="Garcia A.C."/>
            <person name="Gardiner A."/>
            <person name="Garfield D.A."/>
            <person name="Garvin B.E."/>
            <person name="Gibson G."/>
            <person name="Gilbert D."/>
            <person name="Gnerre S."/>
            <person name="Godfrey J."/>
            <person name="Good R."/>
            <person name="Gotea V."/>
            <person name="Gravely B."/>
            <person name="Greenberg A.J."/>
            <person name="Griffiths-Jones S."/>
            <person name="Gross S."/>
            <person name="Guigo R."/>
            <person name="Gustafson E.A."/>
            <person name="Haerty W."/>
            <person name="Hahn M.W."/>
            <person name="Halligan D.L."/>
            <person name="Halpern A.L."/>
            <person name="Halter G.M."/>
            <person name="Han M.V."/>
            <person name="Heger A."/>
            <person name="Hillier L."/>
            <person name="Hinrichs A.S."/>
            <person name="Holmes I."/>
            <person name="Hoskins R.A."/>
            <person name="Hubisz M.J."/>
            <person name="Hultmark D."/>
            <person name="Huntley M.A."/>
            <person name="Jaffe D.B."/>
            <person name="Jagadeeshan S."/>
            <person name="Jeck W.R."/>
            <person name="Johnson J."/>
            <person name="Jones C.D."/>
            <person name="Jordan W.C."/>
            <person name="Karpen G.H."/>
            <person name="Kataoka E."/>
            <person name="Keightley P.D."/>
            <person name="Kheradpour P."/>
            <person name="Kirkness E.F."/>
            <person name="Koerich L.B."/>
            <person name="Kristiansen K."/>
            <person name="Kudrna D."/>
            <person name="Kulathinal R.J."/>
            <person name="Kumar S."/>
            <person name="Kwok R."/>
            <person name="Lander E."/>
            <person name="Langley C.H."/>
            <person name="Lapoint R."/>
            <person name="Lazzaro B.P."/>
            <person name="Lee S.J."/>
            <person name="Levesque L."/>
            <person name="Li R."/>
            <person name="Lin C.F."/>
            <person name="Lin M.F."/>
            <person name="Lindblad-Toh K."/>
            <person name="Llopart A."/>
            <person name="Long M."/>
            <person name="Low L."/>
            <person name="Lozovsky E."/>
            <person name="Lu J."/>
            <person name="Luo M."/>
            <person name="Machado C.A."/>
            <person name="Makalowski W."/>
            <person name="Marzo M."/>
            <person name="Matsuda M."/>
            <person name="Matzkin L."/>
            <person name="McAllister B."/>
            <person name="McBride C.S."/>
            <person name="McKernan B."/>
            <person name="McKernan K."/>
            <person name="Mendez-Lago M."/>
            <person name="Minx P."/>
            <person name="Mollenhauer M.U."/>
            <person name="Montooth K."/>
            <person name="Mount S.M."/>
            <person name="Mu X."/>
            <person name="Myers E."/>
            <person name="Negre B."/>
            <person name="Newfeld S."/>
            <person name="Nielsen R."/>
            <person name="Noor M.A."/>
            <person name="O'Grady P."/>
            <person name="Pachter L."/>
            <person name="Papaceit M."/>
            <person name="Parisi M.J."/>
            <person name="Parisi M."/>
            <person name="Parts L."/>
            <person name="Pedersen J.S."/>
            <person name="Pesole G."/>
            <person name="Phillippy A.M."/>
            <person name="Ponting C.P."/>
            <person name="Pop M."/>
            <person name="Porcelli D."/>
            <person name="Powell J.R."/>
            <person name="Prohaska S."/>
            <person name="Pruitt K."/>
            <person name="Puig M."/>
            <person name="Quesneville H."/>
            <person name="Ram K.R."/>
            <person name="Rand D."/>
            <person name="Rasmussen M.D."/>
            <person name="Reed L.K."/>
            <person name="Reenan R."/>
            <person name="Reily A."/>
            <person name="Remington K.A."/>
            <person name="Rieger T.T."/>
            <person name="Ritchie M.G."/>
            <person name="Robin C."/>
            <person name="Rogers Y.H."/>
            <person name="Rohde C."/>
            <person name="Rozas J."/>
            <person name="Rubenfield M.J."/>
            <person name="Ruiz A."/>
            <person name="Russo S."/>
            <person name="Salzberg S.L."/>
            <person name="Sanchez-Gracia A."/>
            <person name="Saranga D.J."/>
            <person name="Sato H."/>
            <person name="Schaeffer S.W."/>
            <person name="Schatz M.C."/>
            <person name="Schlenke T."/>
            <person name="Schwartz R."/>
            <person name="Segarra C."/>
            <person name="Singh R.S."/>
            <person name="Sirot L."/>
            <person name="Sirota M."/>
            <person name="Sisneros N.B."/>
            <person name="Smith C.D."/>
            <person name="Smith T.F."/>
            <person name="Spieth J."/>
            <person name="Stage D.E."/>
            <person name="Stark A."/>
            <person name="Stephan W."/>
            <person name="Strausberg R.L."/>
            <person name="Strempel S."/>
            <person name="Sturgill D."/>
            <person name="Sutton G."/>
            <person name="Sutton G.G."/>
            <person name="Tao W."/>
            <person name="Teichmann S."/>
            <person name="Tobari Y.N."/>
            <person name="Tomimura Y."/>
            <person name="Tsolas J.M."/>
            <person name="Valente V.L."/>
            <person name="Venter E."/>
            <person name="Venter J.C."/>
            <person name="Vicario S."/>
            <person name="Vieira F.G."/>
            <person name="Vilella A.J."/>
            <person name="Villasante A."/>
            <person name="Walenz B."/>
            <person name="Wang J."/>
            <person name="Wasserman M."/>
            <person name="Watts T."/>
            <person name="Wilson D."/>
            <person name="Wilson R.K."/>
            <person name="Wing R.A."/>
            <person name="Wolfner M.F."/>
            <person name="Wong A."/>
            <person name="Wong G.K."/>
            <person name="Wu C.I."/>
            <person name="Wu G."/>
            <person name="Yamamoto D."/>
            <person name="Yang H.P."/>
            <person name="Yang S.P."/>
            <person name="Yorke J.A."/>
            <person name="Yoshida K."/>
            <person name="Zdobnov E."/>
            <person name="Zhang P."/>
            <person name="Zhang Y."/>
            <person name="Zimin A.V."/>
            <person name="Baldwin J."/>
            <person name="Abdouelleil A."/>
            <person name="Abdulkadir J."/>
            <person name="Abebe A."/>
            <person name="Abera B."/>
            <person name="Abreu J."/>
            <person name="Acer S.C."/>
            <person name="Aftuck L."/>
            <person name="Alexander A."/>
            <person name="An P."/>
            <person name="Anderson E."/>
            <person name="Anderson S."/>
            <person name="Arachi H."/>
            <person name="Azer M."/>
            <person name="Bachantsang P."/>
            <person name="Barry A."/>
            <person name="Bayul T."/>
            <person name="Berlin A."/>
            <person name="Bessette D."/>
            <person name="Bloom T."/>
            <person name="Blye J."/>
            <person name="Boguslavskiy L."/>
            <person name="Bonnet C."/>
            <person name="Boukhgalter B."/>
            <person name="Bourzgui I."/>
            <person name="Brown A."/>
            <person name="Cahill P."/>
            <person name="Channer S."/>
            <person name="Cheshatsang Y."/>
            <person name="Chuda L."/>
            <person name="Citroen M."/>
            <person name="Collymore A."/>
            <person name="Cooke P."/>
            <person name="Costello M."/>
            <person name="D'Aco K."/>
            <person name="Daza R."/>
            <person name="De Haan G."/>
            <person name="DeGray S."/>
            <person name="DeMaso C."/>
            <person name="Dhargay N."/>
            <person name="Dooley K."/>
            <person name="Dooley E."/>
            <person name="Doricent M."/>
            <person name="Dorje P."/>
            <person name="Dorjee K."/>
            <person name="Dupes A."/>
            <person name="Elong R."/>
            <person name="Falk J."/>
            <person name="Farina A."/>
            <person name="Faro S."/>
            <person name="Ferguson D."/>
            <person name="Fisher S."/>
            <person name="Foley C.D."/>
            <person name="Franke A."/>
            <person name="Friedrich D."/>
            <person name="Gadbois L."/>
            <person name="Gearin G."/>
            <person name="Gearin C.R."/>
            <person name="Giannoukos G."/>
            <person name="Goode T."/>
            <person name="Graham J."/>
            <person name="Grandbois E."/>
            <person name="Grewal S."/>
            <person name="Gyaltsen K."/>
            <person name="Hafez N."/>
            <person name="Hagos B."/>
            <person name="Hall J."/>
            <person name="Henson C."/>
            <person name="Hollinger A."/>
            <person name="Honan T."/>
            <person name="Huard M.D."/>
            <person name="Hughes L."/>
            <person name="Hurhula B."/>
            <person name="Husby M.E."/>
            <person name="Kamat A."/>
            <person name="Kanga B."/>
            <person name="Kashin S."/>
            <person name="Khazanovich D."/>
            <person name="Kisner P."/>
            <person name="Lance K."/>
            <person name="Lara M."/>
            <person name="Lee W."/>
            <person name="Lennon N."/>
            <person name="Letendre F."/>
            <person name="LeVine R."/>
            <person name="Lipovsky A."/>
            <person name="Liu X."/>
            <person name="Liu J."/>
            <person name="Liu S."/>
            <person name="Lokyitsang T."/>
            <person name="Lokyitsang Y."/>
            <person name="Lubonja R."/>
            <person name="Lui A."/>
            <person name="MacDonald P."/>
            <person name="Magnisalis V."/>
            <person name="Maru K."/>
            <person name="Matthews C."/>
            <person name="McCusker W."/>
            <person name="McDonough S."/>
            <person name="Mehta T."/>
            <person name="Meldrim J."/>
            <person name="Meneus L."/>
            <person name="Mihai O."/>
            <person name="Mihalev A."/>
            <person name="Mihova T."/>
            <person name="Mittelman R."/>
            <person name="Mlenga V."/>
            <person name="Montmayeur A."/>
            <person name="Mulrain L."/>
            <person name="Navidi A."/>
            <person name="Naylor J."/>
            <person name="Negash T."/>
            <person name="Nguyen T."/>
            <person name="Nguyen N."/>
            <person name="Nicol R."/>
            <person name="Norbu C."/>
            <person name="Norbu N."/>
            <person name="Novod N."/>
            <person name="O'Neill B."/>
            <person name="Osman S."/>
            <person name="Markiewicz E."/>
            <person name="Oyono O.L."/>
            <person name="Patti C."/>
            <person name="Phunkhang P."/>
            <person name="Pierre F."/>
            <person name="Priest M."/>
            <person name="Raghuraman S."/>
            <person name="Rege F."/>
            <person name="Reyes R."/>
            <person name="Rise C."/>
            <person name="Rogov P."/>
            <person name="Ross K."/>
            <person name="Ryan E."/>
            <person name="Settipalli S."/>
            <person name="Shea T."/>
            <person name="Sherpa N."/>
            <person name="Shi L."/>
            <person name="Shih D."/>
            <person name="Sparrow T."/>
            <person name="Spaulding J."/>
            <person name="Stalker J."/>
            <person name="Stange-Thomann N."/>
            <person name="Stavropoulos S."/>
            <person name="Stone C."/>
            <person name="Strader C."/>
            <person name="Tesfaye S."/>
            <person name="Thomson T."/>
            <person name="Thoulutsang Y."/>
            <person name="Thoulutsang D."/>
            <person name="Topham K."/>
            <person name="Topping I."/>
            <person name="Tsamla T."/>
            <person name="Vassiliev H."/>
            <person name="Vo A."/>
            <person name="Wangchuk T."/>
            <person name="Wangdi T."/>
            <person name="Weiand M."/>
            <person name="Wilkinson J."/>
            <person name="Wilson A."/>
            <person name="Yadav S."/>
            <person name="Young G."/>
            <person name="Yu Q."/>
            <person name="Zembek L."/>
            <person name="Zhong D."/>
            <person name="Zimmer A."/>
            <person name="Zwirko Z."/>
            <person name="Jaffe D.B."/>
            <person name="Alvarez P."/>
            <person name="Brockman W."/>
            <person name="Butler J."/>
            <person name="Chin C."/>
            <person name="Gnerre S."/>
            <person name="Grabherr M."/>
            <person name="Kleber M."/>
            <person name="Mauceli E."/>
            <person name="MacCallum I."/>
        </authorList>
    </citation>
    <scope>NUCLEOTIDE SEQUENCE [LARGE SCALE GENOMIC DNA]</scope>
    <source>
        <strain evidence="4">Tucson 14024-0371.13</strain>
    </source>
</reference>
<dbReference type="Gene3D" id="1.20.1370.10">
    <property type="entry name" value="Hemocyanin, N-terminal domain"/>
    <property type="match status" value="1"/>
</dbReference>